<dbReference type="SUPFAM" id="SSF102114">
    <property type="entry name" value="Radical SAM enzymes"/>
    <property type="match status" value="1"/>
</dbReference>
<dbReference type="NCBIfam" id="TIGR04085">
    <property type="entry name" value="rSAM_more_4Fe4S"/>
    <property type="match status" value="1"/>
</dbReference>
<proteinExistence type="predicted"/>
<dbReference type="Proteomes" id="UP000324354">
    <property type="component" value="Chromosome"/>
</dbReference>
<evidence type="ECO:0000313" key="9">
    <source>
        <dbReference type="Proteomes" id="UP000324354"/>
    </source>
</evidence>
<evidence type="ECO:0000256" key="1">
    <source>
        <dbReference type="ARBA" id="ARBA00001966"/>
    </source>
</evidence>
<dbReference type="SFLD" id="SFLDS00029">
    <property type="entry name" value="Radical_SAM"/>
    <property type="match status" value="1"/>
</dbReference>
<dbReference type="InterPro" id="IPR058240">
    <property type="entry name" value="rSAM_sf"/>
</dbReference>
<dbReference type="PANTHER" id="PTHR43787">
    <property type="entry name" value="FEMO COFACTOR BIOSYNTHESIS PROTEIN NIFB-RELATED"/>
    <property type="match status" value="1"/>
</dbReference>
<keyword evidence="5" id="KW-0408">Iron</keyword>
<gene>
    <name evidence="8" type="ORF">PFDSM3638_10425</name>
</gene>
<dbReference type="InterPro" id="IPR023885">
    <property type="entry name" value="4Fe4S-binding_SPASM_dom"/>
</dbReference>
<dbReference type="UniPathway" id="UPA00782"/>
<dbReference type="SMR" id="A0A5C0XSR4"/>
<feature type="domain" description="Radical SAM core" evidence="7">
    <location>
        <begin position="79"/>
        <end position="337"/>
    </location>
</feature>
<dbReference type="InterPro" id="IPR007197">
    <property type="entry name" value="rSAM"/>
</dbReference>
<evidence type="ECO:0000256" key="2">
    <source>
        <dbReference type="ARBA" id="ARBA00022485"/>
    </source>
</evidence>
<dbReference type="PROSITE" id="PS51918">
    <property type="entry name" value="RADICAL_SAM"/>
    <property type="match status" value="1"/>
</dbReference>
<accession>A0A5C0XSR4</accession>
<dbReference type="GO" id="GO:0046872">
    <property type="term" value="F:metal ion binding"/>
    <property type="evidence" value="ECO:0007669"/>
    <property type="project" value="UniProtKB-KW"/>
</dbReference>
<protein>
    <submittedName>
        <fullName evidence="8">Radical SAM/SPASM domain-containing protein</fullName>
    </submittedName>
</protein>
<dbReference type="AlphaFoldDB" id="A0A5C0XSR4"/>
<dbReference type="Gene3D" id="3.20.20.70">
    <property type="entry name" value="Aldolase class I"/>
    <property type="match status" value="1"/>
</dbReference>
<reference evidence="8 9" key="1">
    <citation type="submission" date="2017-08" db="EMBL/GenBank/DDBJ databases">
        <title>Resequencing and Reannotation of the genome of Pyrococcus furiosus type strain DSM3638.</title>
        <authorList>
            <person name="Reichelt R.M."/>
            <person name="Bunk B."/>
        </authorList>
    </citation>
    <scope>NUCLEOTIDE SEQUENCE [LARGE SCALE GENOMIC DNA]</scope>
    <source>
        <strain evidence="8 9">DSM 3638</strain>
    </source>
</reference>
<dbReference type="SFLD" id="SFLDG01384">
    <property type="entry name" value="thioether_bond_formation_requi"/>
    <property type="match status" value="1"/>
</dbReference>
<evidence type="ECO:0000256" key="6">
    <source>
        <dbReference type="ARBA" id="ARBA00023014"/>
    </source>
</evidence>
<sequence>MSYKSSKYNLFIERKREVISFNTLRNIIAKCDIETKEILENETFNKLPPDLLNKMISEGIIVNKELNELNIIKLTRMMYYGQLLHYLSIGLTLVMTYSCNLRCPYCYEGDIKSKGGLLTREKIETILTFASAHAQGDKKPTISVSFYGGEPLLNWKGCEYTLQRLEEMKENKEIRDYSAGFVTNGTLINEDIVDAINNYNVYSMQITLDGPKEIHDKRRIKSNGEGTFDQIIENIKLLNRRIANKNFHLALRINVDKTNYKKIPELLDFLKDEGLGGIPISYGIVRGNLPYCSSNCGVYFSGSDLQKYLPYLWKEAYRRGFEVWTRPNLRFIYCGYDNPFGYVIDPELKVYPCWEMVGIEDYQIGEIQKDGTMKITPFYYDAKSRDPTEYDECKNCKLLPVCMGGCAMESIRKNGHPNGPGCDINKYIWKEGLKFYLMKKYPNLFSKETLIENLGRVPNRDEQTKNRIMFNT</sequence>
<dbReference type="PANTHER" id="PTHR43787:SF3">
    <property type="entry name" value="ARYLSULFATASE REGULATORY PROTEIN"/>
    <property type="match status" value="1"/>
</dbReference>
<keyword evidence="3" id="KW-0949">S-adenosyl-L-methionine</keyword>
<evidence type="ECO:0000256" key="3">
    <source>
        <dbReference type="ARBA" id="ARBA00022691"/>
    </source>
</evidence>
<evidence type="ECO:0000313" key="8">
    <source>
        <dbReference type="EMBL" id="QEK79655.1"/>
    </source>
</evidence>
<dbReference type="EMBL" id="CP023154">
    <property type="protein sequence ID" value="QEK79655.1"/>
    <property type="molecule type" value="Genomic_DNA"/>
</dbReference>
<dbReference type="RefSeq" id="WP_004068689.1">
    <property type="nucleotide sequence ID" value="NC_003413.1"/>
</dbReference>
<keyword evidence="4" id="KW-0479">Metal-binding</keyword>
<dbReference type="InterPro" id="IPR013785">
    <property type="entry name" value="Aldolase_TIM"/>
</dbReference>
<comment type="cofactor">
    <cofactor evidence="1">
        <name>[4Fe-4S] cluster</name>
        <dbReference type="ChEBI" id="CHEBI:49883"/>
    </cofactor>
</comment>
<dbReference type="OrthoDB" id="5620at2157"/>
<organism evidence="8 9">
    <name type="scientific">Pyrococcus furiosus (strain ATCC 43587 / DSM 3638 / JCM 8422 / Vc1)</name>
    <dbReference type="NCBI Taxonomy" id="186497"/>
    <lineage>
        <taxon>Archaea</taxon>
        <taxon>Methanobacteriati</taxon>
        <taxon>Methanobacteriota</taxon>
        <taxon>Thermococci</taxon>
        <taxon>Thermococcales</taxon>
        <taxon>Thermococcaceae</taxon>
        <taxon>Pyrococcus</taxon>
    </lineage>
</organism>
<keyword evidence="6" id="KW-0411">Iron-sulfur</keyword>
<evidence type="ECO:0000256" key="4">
    <source>
        <dbReference type="ARBA" id="ARBA00022723"/>
    </source>
</evidence>
<dbReference type="SFLD" id="SFLDG01067">
    <property type="entry name" value="SPASM/twitch_domain_containing"/>
    <property type="match status" value="1"/>
</dbReference>
<dbReference type="GeneID" id="13301111"/>
<dbReference type="InterPro" id="IPR023867">
    <property type="entry name" value="Sulphatase_maturase_rSAM"/>
</dbReference>
<dbReference type="Pfam" id="PF04055">
    <property type="entry name" value="Radical_SAM"/>
    <property type="match status" value="1"/>
</dbReference>
<dbReference type="GO" id="GO:0016491">
    <property type="term" value="F:oxidoreductase activity"/>
    <property type="evidence" value="ECO:0007669"/>
    <property type="project" value="InterPro"/>
</dbReference>
<dbReference type="GO" id="GO:0051539">
    <property type="term" value="F:4 iron, 4 sulfur cluster binding"/>
    <property type="evidence" value="ECO:0007669"/>
    <property type="project" value="UniProtKB-KW"/>
</dbReference>
<name>A0A5C0XSR4_PYRFU</name>
<dbReference type="SFLD" id="SFLDG01386">
    <property type="entry name" value="main_SPASM_domain-containing"/>
    <property type="match status" value="1"/>
</dbReference>
<dbReference type="GeneID" id="41713890"/>
<dbReference type="CDD" id="cd01335">
    <property type="entry name" value="Radical_SAM"/>
    <property type="match status" value="1"/>
</dbReference>
<evidence type="ECO:0000259" key="7">
    <source>
        <dbReference type="PROSITE" id="PS51918"/>
    </source>
</evidence>
<evidence type="ECO:0000256" key="5">
    <source>
        <dbReference type="ARBA" id="ARBA00023004"/>
    </source>
</evidence>
<keyword evidence="2" id="KW-0004">4Fe-4S</keyword>